<evidence type="ECO:0000256" key="9">
    <source>
        <dbReference type="ARBA" id="ARBA00023140"/>
    </source>
</evidence>
<comment type="pathway">
    <text evidence="2">Lipid metabolism.</text>
</comment>
<evidence type="ECO:0000256" key="4">
    <source>
        <dbReference type="ARBA" id="ARBA00022553"/>
    </source>
</evidence>
<keyword evidence="24" id="KW-1185">Reference proteome</keyword>
<dbReference type="Proteomes" id="UP000004682">
    <property type="component" value="Unassembled WGS sequence"/>
</dbReference>
<comment type="catalytic activity">
    <reaction evidence="19">
        <text>(2E)-decenoyl-CoA + NADPH + H(+) = decanoyl-CoA + NADP(+)</text>
        <dbReference type="Rhea" id="RHEA:44960"/>
        <dbReference type="ChEBI" id="CHEBI:15378"/>
        <dbReference type="ChEBI" id="CHEBI:57783"/>
        <dbReference type="ChEBI" id="CHEBI:58349"/>
        <dbReference type="ChEBI" id="CHEBI:61406"/>
        <dbReference type="ChEBI" id="CHEBI:61430"/>
    </reaction>
    <physiologicalReaction direction="left-to-right" evidence="19">
        <dbReference type="Rhea" id="RHEA:44961"/>
    </physiologicalReaction>
</comment>
<evidence type="ECO:0000256" key="21">
    <source>
        <dbReference type="SAM" id="MobiDB-lite"/>
    </source>
</evidence>
<gene>
    <name evidence="23" type="ORF">A33K_17241</name>
</gene>
<evidence type="ECO:0000313" key="24">
    <source>
        <dbReference type="Proteomes" id="UP000004682"/>
    </source>
</evidence>
<evidence type="ECO:0000256" key="6">
    <source>
        <dbReference type="ARBA" id="ARBA00022857"/>
    </source>
</evidence>
<reference evidence="24" key="1">
    <citation type="journal article" date="2012" name="J. Bacteriol.">
        <title>Revised Genome Sequence of Burkholderia thailandensis MSMB43 with Improved Annotation.</title>
        <authorList>
            <person name="Zhuo Y."/>
            <person name="Liu L."/>
            <person name="Wang Q."/>
            <person name="Liu X."/>
            <person name="Ren B."/>
            <person name="Liu M."/>
            <person name="Ni P."/>
            <person name="Cheng Y.Q."/>
            <person name="Zhang L."/>
        </authorList>
    </citation>
    <scope>NUCLEOTIDE SEQUENCE [LARGE SCALE GENOMIC DNA]</scope>
    <source>
        <strain evidence="24">MSMB43</strain>
    </source>
</reference>
<sequence length="346" mass="36927">MDSRRYDAHIARRHPAPPANAPQQRKAVVASGARARHAHRAGEHKRRFRTICFPTDGRLPMGYRSQLRAGSFDGKVALVTGGGSGIGRCCAHELASLGAHVVLLGRNADKLANVSAEIHEDGARADAIACDIRDEDGVRRAVAQIVERHGRVDLLVNNAGGQFPAPLEQISAKGWQAVLNTNLLGGFLVARECYLQSMKPRKTGAIVNIIADMWHGMTGMGHSGAARAGMLNFTETAAAEWAPVRVNAVAPGWIASSGMDTYPDSIKPMLRGLPKMVPLGRIGNEAEVSAAIAFLLSDAASFISGACLRVDGGAPNARRHFAMQPADANAPFDGFHRATVPELFKR</sequence>
<keyword evidence="7" id="KW-0560">Oxidoreductase</keyword>
<feature type="region of interest" description="Disordered" evidence="21">
    <location>
        <begin position="1"/>
        <end position="24"/>
    </location>
</feature>
<comment type="catalytic activity">
    <reaction evidence="17">
        <text>(2E)-hexenoyl-CoA + NADPH + H(+) = hexanoyl-CoA + NADP(+)</text>
        <dbReference type="Rhea" id="RHEA:44956"/>
        <dbReference type="ChEBI" id="CHEBI:15378"/>
        <dbReference type="ChEBI" id="CHEBI:57783"/>
        <dbReference type="ChEBI" id="CHEBI:58349"/>
        <dbReference type="ChEBI" id="CHEBI:62077"/>
        <dbReference type="ChEBI" id="CHEBI:62620"/>
    </reaction>
    <physiologicalReaction direction="left-to-right" evidence="17">
        <dbReference type="Rhea" id="RHEA:44957"/>
    </physiologicalReaction>
</comment>
<comment type="function">
    <text evidence="11">Participates in chain elongation of fatty acids. Catalyzes the reduction of trans-2-enoyl-CoAs of varying chain lengths from 6:1 to 16:1, having maximum activity with 10:1 CoA. Has no 2,4-dienoyl-CoA reductase activity.</text>
</comment>
<comment type="subcellular location">
    <subcellularLocation>
        <location evidence="1">Peroxisome</location>
    </subcellularLocation>
</comment>
<dbReference type="Pfam" id="PF13561">
    <property type="entry name" value="adh_short_C2"/>
    <property type="match status" value="1"/>
</dbReference>
<evidence type="ECO:0000256" key="5">
    <source>
        <dbReference type="ARBA" id="ARBA00022832"/>
    </source>
</evidence>
<dbReference type="PRINTS" id="PR00080">
    <property type="entry name" value="SDRFAMILY"/>
</dbReference>
<evidence type="ECO:0000256" key="7">
    <source>
        <dbReference type="ARBA" id="ARBA00023002"/>
    </source>
</evidence>
<dbReference type="InterPro" id="IPR057326">
    <property type="entry name" value="KR_dom"/>
</dbReference>
<keyword evidence="3" id="KW-0444">Lipid biosynthesis</keyword>
<evidence type="ECO:0000256" key="10">
    <source>
        <dbReference type="ARBA" id="ARBA00023160"/>
    </source>
</evidence>
<dbReference type="PANTHER" id="PTHR24317:SF7">
    <property type="entry name" value="PEROXISOMAL TRANS-2-ENOYL-COA REDUCTASE"/>
    <property type="match status" value="1"/>
</dbReference>
<evidence type="ECO:0000256" key="17">
    <source>
        <dbReference type="ARBA" id="ARBA00049108"/>
    </source>
</evidence>
<dbReference type="PANTHER" id="PTHR24317">
    <property type="entry name" value="PEROXISOMAL TRANS-2-ENOYL-COA REDUCTASE"/>
    <property type="match status" value="1"/>
</dbReference>
<dbReference type="InterPro" id="IPR052388">
    <property type="entry name" value="Peroxisomal_t2-enoyl-CoA_red"/>
</dbReference>
<feature type="domain" description="Ketoreductase" evidence="22">
    <location>
        <begin position="75"/>
        <end position="230"/>
    </location>
</feature>
<dbReference type="EMBL" id="JH692065">
    <property type="protein sequence ID" value="EIP86151.1"/>
    <property type="molecule type" value="Genomic_DNA"/>
</dbReference>
<name>A0ABN0G1X6_9BURK</name>
<accession>A0ABN0G1X6</accession>
<evidence type="ECO:0000256" key="18">
    <source>
        <dbReference type="ARBA" id="ARBA00049251"/>
    </source>
</evidence>
<keyword evidence="6" id="KW-0521">NADP</keyword>
<comment type="catalytic activity">
    <reaction evidence="18">
        <text>a (2E)-enoyl-CoA + NADPH + H(+) = a 2,3-saturated acyl-CoA + NADP(+)</text>
        <dbReference type="Rhea" id="RHEA:33763"/>
        <dbReference type="ChEBI" id="CHEBI:15378"/>
        <dbReference type="ChEBI" id="CHEBI:57783"/>
        <dbReference type="ChEBI" id="CHEBI:58349"/>
        <dbReference type="ChEBI" id="CHEBI:58856"/>
        <dbReference type="ChEBI" id="CHEBI:65111"/>
        <dbReference type="EC" id="1.3.1.38"/>
    </reaction>
    <physiologicalReaction direction="left-to-right" evidence="18">
        <dbReference type="Rhea" id="RHEA:33764"/>
    </physiologicalReaction>
</comment>
<evidence type="ECO:0000256" key="8">
    <source>
        <dbReference type="ARBA" id="ARBA00023098"/>
    </source>
</evidence>
<evidence type="ECO:0000256" key="2">
    <source>
        <dbReference type="ARBA" id="ARBA00005189"/>
    </source>
</evidence>
<evidence type="ECO:0000256" key="13">
    <source>
        <dbReference type="ARBA" id="ARBA00038849"/>
    </source>
</evidence>
<evidence type="ECO:0000256" key="20">
    <source>
        <dbReference type="ARBA" id="ARBA00049559"/>
    </source>
</evidence>
<evidence type="ECO:0000256" key="16">
    <source>
        <dbReference type="ARBA" id="ARBA00048686"/>
    </source>
</evidence>
<dbReference type="SMART" id="SM00822">
    <property type="entry name" value="PKS_KR"/>
    <property type="match status" value="1"/>
</dbReference>
<comment type="catalytic activity">
    <reaction evidence="20">
        <text>(2E)-octenoyl-CoA + NADPH + H(+) = octanoyl-CoA + NADP(+)</text>
        <dbReference type="Rhea" id="RHEA:44952"/>
        <dbReference type="ChEBI" id="CHEBI:15378"/>
        <dbReference type="ChEBI" id="CHEBI:57386"/>
        <dbReference type="ChEBI" id="CHEBI:57783"/>
        <dbReference type="ChEBI" id="CHEBI:58349"/>
        <dbReference type="ChEBI" id="CHEBI:62242"/>
    </reaction>
    <physiologicalReaction direction="left-to-right" evidence="20">
        <dbReference type="Rhea" id="RHEA:44953"/>
    </physiologicalReaction>
</comment>
<keyword evidence="9" id="KW-0576">Peroxisome</keyword>
<proteinExistence type="predicted"/>
<keyword evidence="8" id="KW-0443">Lipid metabolism</keyword>
<evidence type="ECO:0000256" key="19">
    <source>
        <dbReference type="ARBA" id="ARBA00049386"/>
    </source>
</evidence>
<dbReference type="Gene3D" id="3.40.50.720">
    <property type="entry name" value="NAD(P)-binding Rossmann-like Domain"/>
    <property type="match status" value="1"/>
</dbReference>
<comment type="subunit">
    <text evidence="12">Interacts with PEX5, probably required to target it into peroxisomes.</text>
</comment>
<evidence type="ECO:0000256" key="14">
    <source>
        <dbReference type="ARBA" id="ARBA00041063"/>
    </source>
</evidence>
<feature type="compositionally biased region" description="Basic and acidic residues" evidence="21">
    <location>
        <begin position="1"/>
        <end position="10"/>
    </location>
</feature>
<evidence type="ECO:0000256" key="15">
    <source>
        <dbReference type="ARBA" id="ARBA00047570"/>
    </source>
</evidence>
<dbReference type="EC" id="1.3.1.38" evidence="13"/>
<evidence type="ECO:0000256" key="11">
    <source>
        <dbReference type="ARBA" id="ARBA00037124"/>
    </source>
</evidence>
<evidence type="ECO:0000256" key="1">
    <source>
        <dbReference type="ARBA" id="ARBA00004275"/>
    </source>
</evidence>
<keyword evidence="4" id="KW-0597">Phosphoprotein</keyword>
<comment type="catalytic activity">
    <reaction evidence="15">
        <text>(2E)-dodecenoyl-CoA + NADPH + H(+) = dodecanoyl-CoA + NADP(+)</text>
        <dbReference type="Rhea" id="RHEA:44964"/>
        <dbReference type="ChEBI" id="CHEBI:15378"/>
        <dbReference type="ChEBI" id="CHEBI:57330"/>
        <dbReference type="ChEBI" id="CHEBI:57375"/>
        <dbReference type="ChEBI" id="CHEBI:57783"/>
        <dbReference type="ChEBI" id="CHEBI:58349"/>
    </reaction>
    <physiologicalReaction direction="left-to-right" evidence="15">
        <dbReference type="Rhea" id="RHEA:44965"/>
    </physiologicalReaction>
</comment>
<dbReference type="SUPFAM" id="SSF51735">
    <property type="entry name" value="NAD(P)-binding Rossmann-fold domains"/>
    <property type="match status" value="1"/>
</dbReference>
<protein>
    <recommendedName>
        <fullName evidence="14">Peroxisomal trans-2-enoyl-CoA reductase</fullName>
        <ecNumber evidence="13">1.3.1.38</ecNumber>
    </recommendedName>
</protein>
<dbReference type="InterPro" id="IPR002347">
    <property type="entry name" value="SDR_fam"/>
</dbReference>
<dbReference type="PRINTS" id="PR00081">
    <property type="entry name" value="GDHRDH"/>
</dbReference>
<comment type="catalytic activity">
    <reaction evidence="16">
        <text>(2E)-tetradecenoyl-CoA + NADPH + H(+) = tetradecanoyl-CoA + NADP(+)</text>
        <dbReference type="Rhea" id="RHEA:44968"/>
        <dbReference type="ChEBI" id="CHEBI:15378"/>
        <dbReference type="ChEBI" id="CHEBI:57385"/>
        <dbReference type="ChEBI" id="CHEBI:57783"/>
        <dbReference type="ChEBI" id="CHEBI:58349"/>
        <dbReference type="ChEBI" id="CHEBI:61405"/>
    </reaction>
    <physiologicalReaction direction="left-to-right" evidence="16">
        <dbReference type="Rhea" id="RHEA:44969"/>
    </physiologicalReaction>
</comment>
<evidence type="ECO:0000256" key="12">
    <source>
        <dbReference type="ARBA" id="ARBA00038622"/>
    </source>
</evidence>
<organism evidence="23 24">
    <name type="scientific">Burkholderia humptydooensis MSMB43</name>
    <dbReference type="NCBI Taxonomy" id="441157"/>
    <lineage>
        <taxon>Bacteria</taxon>
        <taxon>Pseudomonadati</taxon>
        <taxon>Pseudomonadota</taxon>
        <taxon>Betaproteobacteria</taxon>
        <taxon>Burkholderiales</taxon>
        <taxon>Burkholderiaceae</taxon>
        <taxon>Burkholderia</taxon>
        <taxon>pseudomallei group</taxon>
    </lineage>
</organism>
<dbReference type="InterPro" id="IPR036291">
    <property type="entry name" value="NAD(P)-bd_dom_sf"/>
</dbReference>
<keyword evidence="10" id="KW-0275">Fatty acid biosynthesis</keyword>
<evidence type="ECO:0000259" key="22">
    <source>
        <dbReference type="SMART" id="SM00822"/>
    </source>
</evidence>
<evidence type="ECO:0000313" key="23">
    <source>
        <dbReference type="EMBL" id="EIP86151.1"/>
    </source>
</evidence>
<evidence type="ECO:0000256" key="3">
    <source>
        <dbReference type="ARBA" id="ARBA00022516"/>
    </source>
</evidence>
<keyword evidence="5" id="KW-0276">Fatty acid metabolism</keyword>